<evidence type="ECO:0000313" key="11">
    <source>
        <dbReference type="Proteomes" id="UP000031512"/>
    </source>
</evidence>
<evidence type="ECO:0000256" key="5">
    <source>
        <dbReference type="ARBA" id="ARBA00023193"/>
    </source>
</evidence>
<keyword evidence="5" id="KW-0652">Protein synthesis inhibitor</keyword>
<keyword evidence="1 10" id="KW-0808">Transferase</keyword>
<dbReference type="InterPro" id="IPR050339">
    <property type="entry name" value="CC_SR_Kinase"/>
</dbReference>
<evidence type="ECO:0000259" key="9">
    <source>
        <dbReference type="PROSITE" id="PS50011"/>
    </source>
</evidence>
<dbReference type="PROSITE" id="PS00107">
    <property type="entry name" value="PROTEIN_KINASE_ATP"/>
    <property type="match status" value="1"/>
</dbReference>
<evidence type="ECO:0000256" key="7">
    <source>
        <dbReference type="PROSITE-ProRule" id="PRU10141"/>
    </source>
</evidence>
<comment type="similarity">
    <text evidence="6">Belongs to the protein kinase superfamily. Ser/Thr protein kinase family. GCN2 subfamily.</text>
</comment>
<dbReference type="Gene3D" id="3.30.200.20">
    <property type="entry name" value="Phosphorylase Kinase, domain 1"/>
    <property type="match status" value="1"/>
</dbReference>
<proteinExistence type="inferred from homology"/>
<keyword evidence="3 10" id="KW-0418">Kinase</keyword>
<feature type="binding site" evidence="7">
    <location>
        <position position="207"/>
    </location>
    <ligand>
        <name>ATP</name>
        <dbReference type="ChEBI" id="CHEBI:30616"/>
    </ligand>
</feature>
<dbReference type="KEGG" id="beq:BEWA_003370"/>
<dbReference type="GO" id="GO:0005524">
    <property type="term" value="F:ATP binding"/>
    <property type="evidence" value="ECO:0007669"/>
    <property type="project" value="UniProtKB-UniRule"/>
</dbReference>
<dbReference type="GO" id="GO:0005737">
    <property type="term" value="C:cytoplasm"/>
    <property type="evidence" value="ECO:0007669"/>
    <property type="project" value="TreeGrafter"/>
</dbReference>
<evidence type="ECO:0000256" key="1">
    <source>
        <dbReference type="ARBA" id="ARBA00022679"/>
    </source>
</evidence>
<dbReference type="AlphaFoldDB" id="L0B1E9"/>
<keyword evidence="4 7" id="KW-0067">ATP-binding</keyword>
<dbReference type="InterPro" id="IPR017441">
    <property type="entry name" value="Protein_kinase_ATP_BS"/>
</dbReference>
<dbReference type="RefSeq" id="XP_004830595.1">
    <property type="nucleotide sequence ID" value="XM_004830538.1"/>
</dbReference>
<dbReference type="VEuPathDB" id="PiroplasmaDB:BEWA_003370"/>
<name>L0B1E9_THEEQ</name>
<dbReference type="GeneID" id="15804683"/>
<dbReference type="OrthoDB" id="5337378at2759"/>
<dbReference type="PROSITE" id="PS00108">
    <property type="entry name" value="PROTEIN_KINASE_ST"/>
    <property type="match status" value="1"/>
</dbReference>
<dbReference type="Gene3D" id="1.10.510.10">
    <property type="entry name" value="Transferase(Phosphotransferase) domain 1"/>
    <property type="match status" value="1"/>
</dbReference>
<reference evidence="10 11" key="1">
    <citation type="journal article" date="2012" name="BMC Genomics">
        <title>Comparative genomic analysis and phylogenetic position of Theileria equi.</title>
        <authorList>
            <person name="Kappmeyer L.S."/>
            <person name="Thiagarajan M."/>
            <person name="Herndon D.R."/>
            <person name="Ramsay J.D."/>
            <person name="Caler E."/>
            <person name="Djikeng A."/>
            <person name="Gillespie J.J."/>
            <person name="Lau A.O."/>
            <person name="Roalson E.H."/>
            <person name="Silva J.C."/>
            <person name="Silva M.G."/>
            <person name="Suarez C.E."/>
            <person name="Ueti M.W."/>
            <person name="Nene V.M."/>
            <person name="Mealey R.H."/>
            <person name="Knowles D.P."/>
            <person name="Brayton K.A."/>
        </authorList>
    </citation>
    <scope>NUCLEOTIDE SEQUENCE [LARGE SCALE GENOMIC DNA]</scope>
    <source>
        <strain evidence="10 11">WA</strain>
    </source>
</reference>
<evidence type="ECO:0000256" key="8">
    <source>
        <dbReference type="RuleBase" id="RU000304"/>
    </source>
</evidence>
<keyword evidence="11" id="KW-1185">Reference proteome</keyword>
<sequence>MTNCDEIVLYKNDKAVVLYNKEGSIKALPLHSVDYKSFENTYEFCPLCGSVLSDNHYTFMAQTYFYLLQRNHQRWSYDNDYSRDGDTPNESIFSRVESLSPIHDTSVTTPRESVESELRSMELLEQGSFFDARMESLDTGRFEQVPYRELSDSQSPTFGIPRELLVTGYYKRFFVERKKLGSGSFGHVYYCIHVMDNLVLGDYAVKKVAVGDDRCWLRRVIKEVKVREYLRHPNIVDYKHSWLELYRLAEIGPMVPWLFILMEYCNGGDLQTLIDNSDIHLSDNEVYALLYDIISGLHHLHSNCVLYRDLKAQNVLLNYTRSEFRAVLSDFGTCEFLNTDMQNALAGNVHTDSTGYYQDRGYTGTIEYTAPELFCPNRCNEYYKSDMWSLGIILYYISYGRLPYEHIDPKECKKMIIDHNKLKLPEHPARSPYIKMLIYILTEKDPNLRPDCESIINDVNMQRIFDERSIIEGGRQSLIRRFYNST</sequence>
<dbReference type="InterPro" id="IPR011009">
    <property type="entry name" value="Kinase-like_dom_sf"/>
</dbReference>
<evidence type="ECO:0000313" key="10">
    <source>
        <dbReference type="EMBL" id="AFZ80929.1"/>
    </source>
</evidence>
<evidence type="ECO:0000256" key="4">
    <source>
        <dbReference type="ARBA" id="ARBA00022840"/>
    </source>
</evidence>
<dbReference type="PANTHER" id="PTHR11042">
    <property type="entry name" value="EUKARYOTIC TRANSLATION INITIATION FACTOR 2-ALPHA KINASE EIF2-ALPHA KINASE -RELATED"/>
    <property type="match status" value="1"/>
</dbReference>
<evidence type="ECO:0000256" key="6">
    <source>
        <dbReference type="ARBA" id="ARBA00037982"/>
    </source>
</evidence>
<gene>
    <name evidence="10" type="ORF">BEWA_003370</name>
</gene>
<evidence type="ECO:0000256" key="3">
    <source>
        <dbReference type="ARBA" id="ARBA00022777"/>
    </source>
</evidence>
<keyword evidence="2 7" id="KW-0547">Nucleotide-binding</keyword>
<dbReference type="Pfam" id="PF00069">
    <property type="entry name" value="Pkinase"/>
    <property type="match status" value="1"/>
</dbReference>
<dbReference type="Proteomes" id="UP000031512">
    <property type="component" value="Chromosome 3"/>
</dbReference>
<dbReference type="InterPro" id="IPR008271">
    <property type="entry name" value="Ser/Thr_kinase_AS"/>
</dbReference>
<feature type="domain" description="Protein kinase" evidence="9">
    <location>
        <begin position="174"/>
        <end position="465"/>
    </location>
</feature>
<dbReference type="GO" id="GO:0017148">
    <property type="term" value="P:negative regulation of translation"/>
    <property type="evidence" value="ECO:0007669"/>
    <property type="project" value="UniProtKB-KW"/>
</dbReference>
<accession>L0B1E9</accession>
<dbReference type="STRING" id="1537102.L0B1E9"/>
<dbReference type="PANTHER" id="PTHR11042:SF138">
    <property type="entry name" value="SERINE_THREONINE-PROTEIN KINASE IKS1-RELATED"/>
    <property type="match status" value="1"/>
</dbReference>
<organism evidence="10 11">
    <name type="scientific">Theileria equi strain WA</name>
    <dbReference type="NCBI Taxonomy" id="1537102"/>
    <lineage>
        <taxon>Eukaryota</taxon>
        <taxon>Sar</taxon>
        <taxon>Alveolata</taxon>
        <taxon>Apicomplexa</taxon>
        <taxon>Aconoidasida</taxon>
        <taxon>Piroplasmida</taxon>
        <taxon>Theileriidae</taxon>
        <taxon>Theileria</taxon>
    </lineage>
</organism>
<dbReference type="GO" id="GO:0004709">
    <property type="term" value="F:MAP kinase kinase kinase activity"/>
    <property type="evidence" value="ECO:0007669"/>
    <property type="project" value="UniProtKB-EC"/>
</dbReference>
<dbReference type="InterPro" id="IPR000719">
    <property type="entry name" value="Prot_kinase_dom"/>
</dbReference>
<dbReference type="EMBL" id="CP001670">
    <property type="protein sequence ID" value="AFZ80929.1"/>
    <property type="molecule type" value="Genomic_DNA"/>
</dbReference>
<dbReference type="SUPFAM" id="SSF56112">
    <property type="entry name" value="Protein kinase-like (PK-like)"/>
    <property type="match status" value="1"/>
</dbReference>
<dbReference type="PROSITE" id="PS50011">
    <property type="entry name" value="PROTEIN_KINASE_DOM"/>
    <property type="match status" value="1"/>
</dbReference>
<evidence type="ECO:0000256" key="2">
    <source>
        <dbReference type="ARBA" id="ARBA00022741"/>
    </source>
</evidence>
<dbReference type="GO" id="GO:0005634">
    <property type="term" value="C:nucleus"/>
    <property type="evidence" value="ECO:0007669"/>
    <property type="project" value="TreeGrafter"/>
</dbReference>
<dbReference type="eggNOG" id="KOG0032">
    <property type="taxonomic scope" value="Eukaryota"/>
</dbReference>
<dbReference type="SMART" id="SM00220">
    <property type="entry name" value="S_TKc"/>
    <property type="match status" value="1"/>
</dbReference>
<dbReference type="EC" id="2.7.11.25" evidence="10"/>
<protein>
    <submittedName>
        <fullName evidence="10">Protein kinase domain-containing protein</fullName>
        <ecNumber evidence="10">2.7.11.25</ecNumber>
    </submittedName>
</protein>
<keyword evidence="8" id="KW-0723">Serine/threonine-protein kinase</keyword>